<dbReference type="SUPFAM" id="SSF56112">
    <property type="entry name" value="Protein kinase-like (PK-like)"/>
    <property type="match status" value="1"/>
</dbReference>
<dbReference type="KEGG" id="fox:FOXG_21376"/>
<dbReference type="EMBL" id="DS231716">
    <property type="protein sequence ID" value="KNB15555.1"/>
    <property type="molecule type" value="Genomic_DNA"/>
</dbReference>
<name>A0A0J9VS38_FUSO4</name>
<dbReference type="VEuPathDB" id="FungiDB:FOXG_21376"/>
<dbReference type="AlphaFoldDB" id="A0A0J9VS38"/>
<dbReference type="KEGG" id="fox:FOXG_20926"/>
<reference evidence="1" key="2">
    <citation type="journal article" date="2010" name="Nature">
        <title>Comparative genomics reveals mobile pathogenicity chromosomes in Fusarium.</title>
        <authorList>
            <person name="Ma L.J."/>
            <person name="van der Does H.C."/>
            <person name="Borkovich K.A."/>
            <person name="Coleman J.J."/>
            <person name="Daboussi M.J."/>
            <person name="Di Pietro A."/>
            <person name="Dufresne M."/>
            <person name="Freitag M."/>
            <person name="Grabherr M."/>
            <person name="Henrissat B."/>
            <person name="Houterman P.M."/>
            <person name="Kang S."/>
            <person name="Shim W.B."/>
            <person name="Woloshuk C."/>
            <person name="Xie X."/>
            <person name="Xu J.R."/>
            <person name="Antoniw J."/>
            <person name="Baker S.E."/>
            <person name="Bluhm B.H."/>
            <person name="Breakspear A."/>
            <person name="Brown D.W."/>
            <person name="Butchko R.A."/>
            <person name="Chapman S."/>
            <person name="Coulson R."/>
            <person name="Coutinho P.M."/>
            <person name="Danchin E.G."/>
            <person name="Diener A."/>
            <person name="Gale L.R."/>
            <person name="Gardiner D.M."/>
            <person name="Goff S."/>
            <person name="Hammond-Kosack K.E."/>
            <person name="Hilburn K."/>
            <person name="Hua-Van A."/>
            <person name="Jonkers W."/>
            <person name="Kazan K."/>
            <person name="Kodira C.D."/>
            <person name="Koehrsen M."/>
            <person name="Kumar L."/>
            <person name="Lee Y.H."/>
            <person name="Li L."/>
            <person name="Manners J.M."/>
            <person name="Miranda-Saavedra D."/>
            <person name="Mukherjee M."/>
            <person name="Park G."/>
            <person name="Park J."/>
            <person name="Park S.Y."/>
            <person name="Proctor R.H."/>
            <person name="Regev A."/>
            <person name="Ruiz-Roldan M.C."/>
            <person name="Sain D."/>
            <person name="Sakthikumar S."/>
            <person name="Sykes S."/>
            <person name="Schwartz D.C."/>
            <person name="Turgeon B.G."/>
            <person name="Wapinski I."/>
            <person name="Yoder O."/>
            <person name="Young S."/>
            <person name="Zeng Q."/>
            <person name="Zhou S."/>
            <person name="Galagan J."/>
            <person name="Cuomo C.A."/>
            <person name="Kistler H.C."/>
            <person name="Rep M."/>
        </authorList>
    </citation>
    <scope>NUCLEOTIDE SEQUENCE [LARGE SCALE GENOMIC DNA]</scope>
    <source>
        <strain evidence="1">4287</strain>
    </source>
</reference>
<reference evidence="1" key="1">
    <citation type="submission" date="2007-04" db="EMBL/GenBank/DDBJ databases">
        <authorList>
            <consortium name="The Broad Institute Genome Sequencing Platform"/>
            <person name="Birren B."/>
            <person name="Lander E."/>
            <person name="Galagan J."/>
            <person name="Nusbaum C."/>
            <person name="Devon K."/>
            <person name="Ma L.-J."/>
            <person name="Jaffe D."/>
            <person name="Butler J."/>
            <person name="Alvarez P."/>
            <person name="Gnerre S."/>
            <person name="Grabherr M."/>
            <person name="Kleber M."/>
            <person name="Mauceli E."/>
            <person name="Brockman W."/>
            <person name="MacCallum I.A."/>
            <person name="Young S."/>
            <person name="LaButti K."/>
            <person name="DeCaprio D."/>
            <person name="Crawford M."/>
            <person name="Koehrsen M."/>
            <person name="Engels R."/>
            <person name="Montgomery P."/>
            <person name="Pearson M."/>
            <person name="Howarth C."/>
            <person name="Larson L."/>
            <person name="White J."/>
            <person name="O'Leary S."/>
            <person name="Kodira C."/>
            <person name="Zeng Q."/>
            <person name="Yandava C."/>
            <person name="Alvarado L."/>
            <person name="Kistler C."/>
            <person name="Shim W.-B."/>
            <person name="Kang S."/>
            <person name="Woloshuk C."/>
        </authorList>
    </citation>
    <scope>NUCLEOTIDE SEQUENCE</scope>
    <source>
        <strain evidence="1">4287</strain>
    </source>
</reference>
<gene>
    <name evidence="1" type="ORF">FOXG_20926</name>
    <name evidence="2" type="ORF">FOXG_21376</name>
</gene>
<protein>
    <recommendedName>
        <fullName evidence="4">Protein kinase domain-containing protein</fullName>
    </recommendedName>
</protein>
<evidence type="ECO:0000313" key="1">
    <source>
        <dbReference type="EMBL" id="KNB13794.1"/>
    </source>
</evidence>
<evidence type="ECO:0000313" key="3">
    <source>
        <dbReference type="Proteomes" id="UP000009097"/>
    </source>
</evidence>
<dbReference type="GeneID" id="28962082"/>
<organism evidence="1 3">
    <name type="scientific">Fusarium oxysporum f. sp. lycopersici (strain 4287 / CBS 123668 / FGSC 9935 / NRRL 34936)</name>
    <name type="common">Fusarium vascular wilt of tomato</name>
    <dbReference type="NCBI Taxonomy" id="426428"/>
    <lineage>
        <taxon>Eukaryota</taxon>
        <taxon>Fungi</taxon>
        <taxon>Dikarya</taxon>
        <taxon>Ascomycota</taxon>
        <taxon>Pezizomycotina</taxon>
        <taxon>Sordariomycetes</taxon>
        <taxon>Hypocreomycetidae</taxon>
        <taxon>Hypocreales</taxon>
        <taxon>Nectriaceae</taxon>
        <taxon>Fusarium</taxon>
        <taxon>Fusarium oxysporum species complex</taxon>
    </lineage>
</organism>
<evidence type="ECO:0000313" key="2">
    <source>
        <dbReference type="EMBL" id="KNB15555.1"/>
    </source>
</evidence>
<dbReference type="RefSeq" id="XP_018251839.1">
    <property type="nucleotide sequence ID" value="XM_018401252.1"/>
</dbReference>
<sequence length="266" mass="29747">MVGPGLRRKTPFRRERQPIGRATPALYYENRDPKLDYFPSIPTKTSGKAWIAQHRDNGIRQIVTIKELQTTRIRNIRQLTSVTHPNIAEPLSFYQTGERLFVVHPFVSLELFDLLPLWPREIASAMKQFVLGVQYLMNSGVMFSIEVVQIGLDGVIKIVLDWNLEPEVGQAVREANRQYLLPYIQNMMAVMTASSQGLPESAHSFACSQILPDIDHPFISGAGGPMMLRKAAEFAQQKQVLAARICQGCDNLSSSYACVSSAGVDL</sequence>
<evidence type="ECO:0008006" key="4">
    <source>
        <dbReference type="Google" id="ProtNLM"/>
    </source>
</evidence>
<dbReference type="InterPro" id="IPR011009">
    <property type="entry name" value="Kinase-like_dom_sf"/>
</dbReference>
<proteinExistence type="predicted"/>
<dbReference type="OrthoDB" id="5152837at2759"/>
<accession>A0A0J9VS38</accession>
<dbReference type="Gene3D" id="1.10.510.10">
    <property type="entry name" value="Transferase(Phosphotransferase) domain 1"/>
    <property type="match status" value="1"/>
</dbReference>
<dbReference type="EMBL" id="DS231713">
    <property type="protein sequence ID" value="KNB13794.1"/>
    <property type="molecule type" value="Genomic_DNA"/>
</dbReference>
<dbReference type="RefSeq" id="XP_018253600.1">
    <property type="nucleotide sequence ID" value="XM_018401710.1"/>
</dbReference>
<dbReference type="GeneID" id="28961632"/>
<dbReference type="VEuPathDB" id="FungiDB:FOXG_20926"/>
<dbReference type="Proteomes" id="UP000009097">
    <property type="component" value="Unassembled WGS sequence"/>
</dbReference>